<comment type="subunit">
    <text evidence="5">In plastids the minimal PEP RNA polymerase catalytic core is composed of four subunits: alpha, beta, beta', and beta''. When a (nuclear-encoded) sigma factor is associated with the core the holoenzyme is formed, which can initiate transcription.</text>
</comment>
<dbReference type="GO" id="GO:0005666">
    <property type="term" value="C:RNA polymerase III complex"/>
    <property type="evidence" value="ECO:0007669"/>
    <property type="project" value="TreeGrafter"/>
</dbReference>
<dbReference type="SUPFAM" id="SSF56553">
    <property type="entry name" value="Insert subdomain of RNA polymerase alpha subunit"/>
    <property type="match status" value="1"/>
</dbReference>
<organism evidence="8 9">
    <name type="scientific">Angomonas deanei</name>
    <dbReference type="NCBI Taxonomy" id="59799"/>
    <lineage>
        <taxon>Eukaryota</taxon>
        <taxon>Discoba</taxon>
        <taxon>Euglenozoa</taxon>
        <taxon>Kinetoplastea</taxon>
        <taxon>Metakinetoplastina</taxon>
        <taxon>Trypanosomatida</taxon>
        <taxon>Trypanosomatidae</taxon>
        <taxon>Strigomonadinae</taxon>
        <taxon>Angomonas</taxon>
    </lineage>
</organism>
<evidence type="ECO:0000313" key="9">
    <source>
        <dbReference type="Proteomes" id="UP000515908"/>
    </source>
</evidence>
<evidence type="ECO:0000256" key="3">
    <source>
        <dbReference type="ARBA" id="ARBA00023163"/>
    </source>
</evidence>
<comment type="similarity">
    <text evidence="4">Belongs to the archaeal Rpo3/eukaryotic RPB3 RNA polymerase subunit family.</text>
</comment>
<proteinExistence type="inferred from homology"/>
<evidence type="ECO:0000313" key="8">
    <source>
        <dbReference type="EMBL" id="CAD2217538.1"/>
    </source>
</evidence>
<keyword evidence="9" id="KW-1185">Reference proteome</keyword>
<keyword evidence="3" id="KW-0804">Transcription</keyword>
<evidence type="ECO:0000256" key="4">
    <source>
        <dbReference type="ARBA" id="ARBA00025804"/>
    </source>
</evidence>
<dbReference type="Proteomes" id="UP000515908">
    <property type="component" value="Chromosome 09"/>
</dbReference>
<dbReference type="VEuPathDB" id="TriTrypDB:ADEAN_000501600"/>
<dbReference type="PANTHER" id="PTHR11800:SF13">
    <property type="entry name" value="DNA-DIRECTED RNA POLYMERASES I AND III SUBUNIT RPAC1"/>
    <property type="match status" value="1"/>
</dbReference>
<evidence type="ECO:0000256" key="6">
    <source>
        <dbReference type="ARBA" id="ARBA00031776"/>
    </source>
</evidence>
<name>A0A7G2CCJ4_9TRYP</name>
<dbReference type="GO" id="GO:0003899">
    <property type="term" value="F:DNA-directed RNA polymerase activity"/>
    <property type="evidence" value="ECO:0007669"/>
    <property type="project" value="InterPro"/>
</dbReference>
<dbReference type="SUPFAM" id="SSF55257">
    <property type="entry name" value="RBP11-like subunits of RNA polymerase"/>
    <property type="match status" value="1"/>
</dbReference>
<dbReference type="Pfam" id="PF01000">
    <property type="entry name" value="RNA_pol_A_bac"/>
    <property type="match status" value="1"/>
</dbReference>
<reference evidence="8 9" key="1">
    <citation type="submission" date="2020-08" db="EMBL/GenBank/DDBJ databases">
        <authorList>
            <person name="Newling K."/>
            <person name="Davey J."/>
            <person name="Forrester S."/>
        </authorList>
    </citation>
    <scope>NUCLEOTIDE SEQUENCE [LARGE SCALE GENOMIC DNA]</scope>
    <source>
        <strain evidence="9">Crithidia deanei Carvalho (ATCC PRA-265)</strain>
    </source>
</reference>
<dbReference type="InterPro" id="IPR036643">
    <property type="entry name" value="RNApol_insert_sf"/>
</dbReference>
<dbReference type="AlphaFoldDB" id="A0A7G2CCJ4"/>
<dbReference type="Pfam" id="PF01193">
    <property type="entry name" value="RNA_pol_L"/>
    <property type="match status" value="1"/>
</dbReference>
<dbReference type="Gene3D" id="3.30.1360.10">
    <property type="entry name" value="RNA polymerase, RBP11-like subunit"/>
    <property type="match status" value="1"/>
</dbReference>
<dbReference type="HAMAP" id="MF_00320">
    <property type="entry name" value="RNApol_arch_Rpo3"/>
    <property type="match status" value="1"/>
</dbReference>
<evidence type="ECO:0000256" key="2">
    <source>
        <dbReference type="ARBA" id="ARBA00022478"/>
    </source>
</evidence>
<sequence>MNVDKARVEYHRVENTQTQSSPHTFSHAKGAAASTTKADVPAISNISITSAVAGLPRSHLKQPIGGEEEAGLDYPSTTQRVETLSFDIKGISAPVANLFRRLITTEVPTLAFDRILIFDNDGVVLDELLSHRIGLVPVAGPVHKLEYIDQQNPGSFSQLDPHRVLLFELEAEGAKDVPVTPVYSNKLVWKPLPGQEEWANPAVDDDKVFLVHPDIILTKLGPGQKLKLQAVAVKGLGIVHTKWSPVSSCYYEMKTSIELTDKITKESATKLQSICPKGVFSVDRNGAATVTAVEKCSLCRECLRKDAYPEFAEKIKIEKDKTSFRFYLESTGQLHAAQVFRQALQLFAERCTELSKLVQRTDVNDFTQNR</sequence>
<dbReference type="InterPro" id="IPR011263">
    <property type="entry name" value="DNA-dir_RNA_pol_RpoA/D/Rpb3"/>
</dbReference>
<dbReference type="InterPro" id="IPR011262">
    <property type="entry name" value="DNA-dir_RNA_pol_insert"/>
</dbReference>
<feature type="domain" description="DNA-directed RNA polymerase RpoA/D/Rpb3-type" evidence="7">
    <location>
        <begin position="83"/>
        <end position="357"/>
    </location>
</feature>
<keyword evidence="2" id="KW-0240">DNA-directed RNA polymerase</keyword>
<dbReference type="Gene3D" id="2.170.120.12">
    <property type="entry name" value="DNA-directed RNA polymerase, insert domain"/>
    <property type="match status" value="1"/>
</dbReference>
<dbReference type="InterPro" id="IPR022842">
    <property type="entry name" value="RNAP_Rpo3/Rpb3/RPAC1"/>
</dbReference>
<protein>
    <recommendedName>
        <fullName evidence="6">Plastid-encoded RNA polymerase subunit alpha</fullName>
    </recommendedName>
</protein>
<dbReference type="CDD" id="cd07032">
    <property type="entry name" value="RNAP_I_II_AC40"/>
    <property type="match status" value="1"/>
</dbReference>
<dbReference type="PANTHER" id="PTHR11800">
    <property type="entry name" value="DNA-DIRECTED RNA POLYMERASE"/>
    <property type="match status" value="1"/>
</dbReference>
<accession>A0A7G2CCJ4</accession>
<dbReference type="NCBIfam" id="NF001988">
    <property type="entry name" value="PRK00783.1"/>
    <property type="match status" value="1"/>
</dbReference>
<dbReference type="GO" id="GO:0046983">
    <property type="term" value="F:protein dimerization activity"/>
    <property type="evidence" value="ECO:0007669"/>
    <property type="project" value="InterPro"/>
</dbReference>
<gene>
    <name evidence="8" type="ORF">ADEAN_000501600</name>
</gene>
<evidence type="ECO:0000256" key="1">
    <source>
        <dbReference type="ARBA" id="ARBA00004026"/>
    </source>
</evidence>
<dbReference type="InterPro" id="IPR033901">
    <property type="entry name" value="RNAPI/III_AC40"/>
</dbReference>
<dbReference type="GO" id="GO:0006351">
    <property type="term" value="P:DNA-templated transcription"/>
    <property type="evidence" value="ECO:0007669"/>
    <property type="project" value="InterPro"/>
</dbReference>
<comment type="function">
    <text evidence="1">DNA-dependent RNA polymerase catalyzes the transcription of DNA into RNA using the four ribonucleoside triphosphates as substrates.</text>
</comment>
<dbReference type="EMBL" id="LR877153">
    <property type="protein sequence ID" value="CAD2217538.1"/>
    <property type="molecule type" value="Genomic_DNA"/>
</dbReference>
<evidence type="ECO:0000259" key="7">
    <source>
        <dbReference type="SMART" id="SM00662"/>
    </source>
</evidence>
<evidence type="ECO:0000256" key="5">
    <source>
        <dbReference type="ARBA" id="ARBA00026088"/>
    </source>
</evidence>
<dbReference type="GO" id="GO:0005736">
    <property type="term" value="C:RNA polymerase I complex"/>
    <property type="evidence" value="ECO:0007669"/>
    <property type="project" value="TreeGrafter"/>
</dbReference>
<dbReference type="InterPro" id="IPR036603">
    <property type="entry name" value="RBP11-like"/>
</dbReference>
<dbReference type="InterPro" id="IPR050518">
    <property type="entry name" value="Rpo3/RPB3_RNA_Pol_subunit"/>
</dbReference>
<dbReference type="SMART" id="SM00662">
    <property type="entry name" value="RPOLD"/>
    <property type="match status" value="1"/>
</dbReference>